<accession>A0A9D4NMM8</accession>
<dbReference type="EMBL" id="JAIWYP010000001">
    <property type="protein sequence ID" value="KAH3897131.1"/>
    <property type="molecule type" value="Genomic_DNA"/>
</dbReference>
<name>A0A9D4NMM8_DREPO</name>
<comment type="caution">
    <text evidence="1">The sequence shown here is derived from an EMBL/GenBank/DDBJ whole genome shotgun (WGS) entry which is preliminary data.</text>
</comment>
<sequence>MTEEGQCGLRSIDDYDFNIPRSRINMAERSIAVVGPKWWNALLKGLTCALRE</sequence>
<evidence type="ECO:0000313" key="2">
    <source>
        <dbReference type="Proteomes" id="UP000828390"/>
    </source>
</evidence>
<organism evidence="1 2">
    <name type="scientific">Dreissena polymorpha</name>
    <name type="common">Zebra mussel</name>
    <name type="synonym">Mytilus polymorpha</name>
    <dbReference type="NCBI Taxonomy" id="45954"/>
    <lineage>
        <taxon>Eukaryota</taxon>
        <taxon>Metazoa</taxon>
        <taxon>Spiralia</taxon>
        <taxon>Lophotrochozoa</taxon>
        <taxon>Mollusca</taxon>
        <taxon>Bivalvia</taxon>
        <taxon>Autobranchia</taxon>
        <taxon>Heteroconchia</taxon>
        <taxon>Euheterodonta</taxon>
        <taxon>Imparidentia</taxon>
        <taxon>Neoheterodontei</taxon>
        <taxon>Myida</taxon>
        <taxon>Dreissenoidea</taxon>
        <taxon>Dreissenidae</taxon>
        <taxon>Dreissena</taxon>
    </lineage>
</organism>
<reference evidence="1" key="2">
    <citation type="submission" date="2020-11" db="EMBL/GenBank/DDBJ databases">
        <authorList>
            <person name="McCartney M.A."/>
            <person name="Auch B."/>
            <person name="Kono T."/>
            <person name="Mallez S."/>
            <person name="Becker A."/>
            <person name="Gohl D.M."/>
            <person name="Silverstein K.A.T."/>
            <person name="Koren S."/>
            <person name="Bechman K.B."/>
            <person name="Herman A."/>
            <person name="Abrahante J.E."/>
            <person name="Garbe J."/>
        </authorList>
    </citation>
    <scope>NUCLEOTIDE SEQUENCE</scope>
    <source>
        <strain evidence="1">Duluth1</strain>
        <tissue evidence="1">Whole animal</tissue>
    </source>
</reference>
<reference evidence="1" key="1">
    <citation type="journal article" date="2019" name="bioRxiv">
        <title>The Genome of the Zebra Mussel, Dreissena polymorpha: A Resource for Invasive Species Research.</title>
        <authorList>
            <person name="McCartney M.A."/>
            <person name="Auch B."/>
            <person name="Kono T."/>
            <person name="Mallez S."/>
            <person name="Zhang Y."/>
            <person name="Obille A."/>
            <person name="Becker A."/>
            <person name="Abrahante J.E."/>
            <person name="Garbe J."/>
            <person name="Badalamenti J.P."/>
            <person name="Herman A."/>
            <person name="Mangelson H."/>
            <person name="Liachko I."/>
            <person name="Sullivan S."/>
            <person name="Sone E.D."/>
            <person name="Koren S."/>
            <person name="Silverstein K.A.T."/>
            <person name="Beckman K.B."/>
            <person name="Gohl D.M."/>
        </authorList>
    </citation>
    <scope>NUCLEOTIDE SEQUENCE</scope>
    <source>
        <strain evidence="1">Duluth1</strain>
        <tissue evidence="1">Whole animal</tissue>
    </source>
</reference>
<keyword evidence="2" id="KW-1185">Reference proteome</keyword>
<gene>
    <name evidence="1" type="ORF">DPMN_021316</name>
</gene>
<protein>
    <submittedName>
        <fullName evidence="1">Uncharacterized protein</fullName>
    </submittedName>
</protein>
<dbReference type="Proteomes" id="UP000828390">
    <property type="component" value="Unassembled WGS sequence"/>
</dbReference>
<proteinExistence type="predicted"/>
<dbReference type="AlphaFoldDB" id="A0A9D4NMM8"/>
<evidence type="ECO:0000313" key="1">
    <source>
        <dbReference type="EMBL" id="KAH3897131.1"/>
    </source>
</evidence>